<gene>
    <name evidence="1" type="ORF">LCGC14_0410170</name>
</gene>
<reference evidence="1" key="1">
    <citation type="journal article" date="2015" name="Nature">
        <title>Complex archaea that bridge the gap between prokaryotes and eukaryotes.</title>
        <authorList>
            <person name="Spang A."/>
            <person name="Saw J.H."/>
            <person name="Jorgensen S.L."/>
            <person name="Zaremba-Niedzwiedzka K."/>
            <person name="Martijn J."/>
            <person name="Lind A.E."/>
            <person name="van Eijk R."/>
            <person name="Schleper C."/>
            <person name="Guy L."/>
            <person name="Ettema T.J."/>
        </authorList>
    </citation>
    <scope>NUCLEOTIDE SEQUENCE</scope>
</reference>
<protein>
    <submittedName>
        <fullName evidence="1">Uncharacterized protein</fullName>
    </submittedName>
</protein>
<name>A0A0F9W383_9ZZZZ</name>
<dbReference type="EMBL" id="LAZR01000361">
    <property type="protein sequence ID" value="KKN72513.1"/>
    <property type="molecule type" value="Genomic_DNA"/>
</dbReference>
<organism evidence="1">
    <name type="scientific">marine sediment metagenome</name>
    <dbReference type="NCBI Taxonomy" id="412755"/>
    <lineage>
        <taxon>unclassified sequences</taxon>
        <taxon>metagenomes</taxon>
        <taxon>ecological metagenomes</taxon>
    </lineage>
</organism>
<evidence type="ECO:0000313" key="1">
    <source>
        <dbReference type="EMBL" id="KKN72513.1"/>
    </source>
</evidence>
<accession>A0A0F9W383</accession>
<dbReference type="AlphaFoldDB" id="A0A0F9W383"/>
<comment type="caution">
    <text evidence="1">The sequence shown here is derived from an EMBL/GenBank/DDBJ whole genome shotgun (WGS) entry which is preliminary data.</text>
</comment>
<sequence length="130" mass="15029">MSALTTYPDTSAQDQLREWFTNRGFRPKHLRWEWNSEDGRVVFSTTKNNYFVVFKAAYLGMGASSRLARPGETWLRGNDLPDGKFSKETFDKMMDAVLMYELRAVSEEQALPPWELEKPLNIPDPAYLTS</sequence>
<proteinExistence type="predicted"/>